<dbReference type="EMBL" id="VLPK01000004">
    <property type="protein sequence ID" value="TSJ38933.1"/>
    <property type="molecule type" value="Genomic_DNA"/>
</dbReference>
<keyword evidence="2" id="KW-1185">Reference proteome</keyword>
<proteinExistence type="predicted"/>
<gene>
    <name evidence="1" type="ORF">FO440_19360</name>
</gene>
<dbReference type="Pfam" id="PF11175">
    <property type="entry name" value="DUF2961"/>
    <property type="match status" value="1"/>
</dbReference>
<evidence type="ECO:0000313" key="1">
    <source>
        <dbReference type="EMBL" id="TSJ38933.1"/>
    </source>
</evidence>
<accession>A0A556MGA6</accession>
<dbReference type="OrthoDB" id="2518538at2"/>
<comment type="caution">
    <text evidence="1">The sequence shown here is derived from an EMBL/GenBank/DDBJ whole genome shotgun (WGS) entry which is preliminary data.</text>
</comment>
<dbReference type="Gene3D" id="2.60.120.1390">
    <property type="match status" value="2"/>
</dbReference>
<evidence type="ECO:0000313" key="2">
    <source>
        <dbReference type="Proteomes" id="UP000318733"/>
    </source>
</evidence>
<dbReference type="InterPro" id="IPR021345">
    <property type="entry name" value="DUF2961"/>
</dbReference>
<dbReference type="AlphaFoldDB" id="A0A556MGA6"/>
<organism evidence="1 2">
    <name type="scientific">Mucilaginibacter corticis</name>
    <dbReference type="NCBI Taxonomy" id="2597670"/>
    <lineage>
        <taxon>Bacteria</taxon>
        <taxon>Pseudomonadati</taxon>
        <taxon>Bacteroidota</taxon>
        <taxon>Sphingobacteriia</taxon>
        <taxon>Sphingobacteriales</taxon>
        <taxon>Sphingobacteriaceae</taxon>
        <taxon>Mucilaginibacter</taxon>
    </lineage>
</organism>
<sequence>MVNKELDVCFPVPYYTSKLQTSYDRRSVIPNTPSWHANDDGSGFIRYEANNGRVEKVLFDEKGPGVITRIITTGKAAGANLRIYFDGEKEASITIPGYDISKLPIKIPEALLILHEHYNTTQGSSMYYPIPYAKSCKITVDDLNRGYYFHANYRTYNKGTKVKTFTVADAAKYNKQAEETSYQLLHPKSYKGDEFRANKVLIQDSMYLDLPKGSQAIRTLNLGIGIVNQADFAQMMRSLIVKITFDGRQTVSAPLSDLFGGGMGAPKVNSWYLNTNGDGELTMRFIMPYKKTARIEVINISNYYAIVHITANTSPWKWKPNTLYFHATWRQENNLKTNVGLDYNMATLTGRGVFKGDVLSLYNHTKRWYGEGDEHIWVDGDKFPSHFGCGTEDYYNATFAPIHVYQNVFGGATREDDEASRGYNTFVRTRNLDVIPFNKKLKFEFELISWDDGLVDYSSTVYWYGDLNSKAITASPDKDALYVLPKAVYTSDK</sequence>
<reference evidence="1 2" key="1">
    <citation type="submission" date="2019-07" db="EMBL/GenBank/DDBJ databases">
        <authorList>
            <person name="Huq M.A."/>
        </authorList>
    </citation>
    <scope>NUCLEOTIDE SEQUENCE [LARGE SCALE GENOMIC DNA]</scope>
    <source>
        <strain evidence="1 2">MAH-19</strain>
    </source>
</reference>
<name>A0A556MGA6_9SPHI</name>
<dbReference type="Proteomes" id="UP000318733">
    <property type="component" value="Unassembled WGS sequence"/>
</dbReference>
<protein>
    <submittedName>
        <fullName evidence="1">DUF2961 domain-containing protein</fullName>
    </submittedName>
</protein>